<dbReference type="EMBL" id="FPHP01000023">
    <property type="protein sequence ID" value="SFV75246.1"/>
    <property type="molecule type" value="Genomic_DNA"/>
</dbReference>
<sequence>MKINNNVSSQNFIHTQQKKKIVVDNSIRVQTSAASLHISKEAAVVYSQYISSSDAKTVQLQKDDIERMQYFQGDSFSQNPYSQYLQEQKYYL</sequence>
<gene>
    <name evidence="1" type="ORF">MNB_SM-3-725</name>
</gene>
<name>A0A1W1D497_9ZZZZ</name>
<accession>A0A1W1D497</accession>
<protein>
    <submittedName>
        <fullName evidence="1">Uncharacterized protein</fullName>
    </submittedName>
</protein>
<dbReference type="AlphaFoldDB" id="A0A1W1D497"/>
<proteinExistence type="predicted"/>
<reference evidence="1" key="1">
    <citation type="submission" date="2016-10" db="EMBL/GenBank/DDBJ databases">
        <authorList>
            <person name="de Groot N.N."/>
        </authorList>
    </citation>
    <scope>NUCLEOTIDE SEQUENCE</scope>
</reference>
<organism evidence="1">
    <name type="scientific">hydrothermal vent metagenome</name>
    <dbReference type="NCBI Taxonomy" id="652676"/>
    <lineage>
        <taxon>unclassified sequences</taxon>
        <taxon>metagenomes</taxon>
        <taxon>ecological metagenomes</taxon>
    </lineage>
</organism>
<evidence type="ECO:0000313" key="1">
    <source>
        <dbReference type="EMBL" id="SFV75246.1"/>
    </source>
</evidence>